<dbReference type="RefSeq" id="XP_044970599.1">
    <property type="nucleotide sequence ID" value="XM_045114664.1"/>
</dbReference>
<evidence type="ECO:0000313" key="6">
    <source>
        <dbReference type="EnsemblPlants" id="HORVU.MOREX.r3.2HG0196600.1.CDS1"/>
    </source>
</evidence>
<dbReference type="Pfam" id="PF04043">
    <property type="entry name" value="PMEI"/>
    <property type="match status" value="1"/>
</dbReference>
<dbReference type="OrthoDB" id="1872906at2759"/>
<dbReference type="KEGG" id="hvg:123430826"/>
<dbReference type="EnsemblPlants" id="HORVU.MOREX.r3.2HG0196600.1">
    <property type="protein sequence ID" value="HORVU.MOREX.r3.2HG0196600.1.CDS1"/>
    <property type="gene ID" value="HORVU.MOREX.r3.2HG0196600"/>
</dbReference>
<protein>
    <recommendedName>
        <fullName evidence="5">Pectinesterase inhibitor domain-containing protein</fullName>
    </recommendedName>
</protein>
<keyword evidence="7" id="KW-1185">Reference proteome</keyword>
<dbReference type="GO" id="GO:0009827">
    <property type="term" value="P:plant-type cell wall modification"/>
    <property type="evidence" value="ECO:0000318"/>
    <property type="project" value="GO_Central"/>
</dbReference>
<dbReference type="Gene3D" id="1.20.140.40">
    <property type="entry name" value="Invertase/pectin methylesterase inhibitor family protein"/>
    <property type="match status" value="1"/>
</dbReference>
<dbReference type="FunFam" id="1.20.140.40:FF:000002">
    <property type="entry name" value="Putative invertase inhibitor"/>
    <property type="match status" value="1"/>
</dbReference>
<reference evidence="6" key="2">
    <citation type="submission" date="2020-10" db="EMBL/GenBank/DDBJ databases">
        <authorList>
            <person name="Scholz U."/>
            <person name="Mascher M."/>
            <person name="Fiebig A."/>
        </authorList>
    </citation>
    <scope>NUCLEOTIDE SEQUENCE [LARGE SCALE GENOMIC DNA]</scope>
    <source>
        <strain evidence="6">cv. Morex</strain>
    </source>
</reference>
<proteinExistence type="inferred from homology"/>
<feature type="signal peptide" evidence="4">
    <location>
        <begin position="1"/>
        <end position="26"/>
    </location>
</feature>
<comment type="similarity">
    <text evidence="3">Belongs to the PMEI family.</text>
</comment>
<evidence type="ECO:0000259" key="5">
    <source>
        <dbReference type="SMART" id="SM00856"/>
    </source>
</evidence>
<reference evidence="6" key="3">
    <citation type="submission" date="2022-01" db="UniProtKB">
        <authorList>
            <consortium name="EnsemblPlants"/>
        </authorList>
    </citation>
    <scope>IDENTIFICATION</scope>
    <source>
        <strain evidence="6">subsp. vulgare</strain>
    </source>
</reference>
<dbReference type="SMART" id="SM00856">
    <property type="entry name" value="PMEI"/>
    <property type="match status" value="1"/>
</dbReference>
<accession>A0A8I6XGZ0</accession>
<dbReference type="Proteomes" id="UP000011116">
    <property type="component" value="Chromosome 2H"/>
</dbReference>
<feature type="chain" id="PRO_5035320273" description="Pectinesterase inhibitor domain-containing protein" evidence="4">
    <location>
        <begin position="27"/>
        <end position="178"/>
    </location>
</feature>
<dbReference type="AlphaFoldDB" id="A0A8I6XGZ0"/>
<keyword evidence="2" id="KW-1015">Disulfide bond</keyword>
<sequence length="178" mass="19640">MQVNRCKLSPFSFLLVLLFLLVSSNASTLDETCKSIGASKMNISYDYCIKFFEANKASTTAGKHGLVVIATKITRAEATNTRKRITDLKASLKDRKVKERLSVCRMQYTFAEKWLLAAANGIKSGHLQDAKRNLNAVIMGTDTCEEWFRELGMASPLGAEDDAFTKGCSIALAITNML</sequence>
<dbReference type="GO" id="GO:0009505">
    <property type="term" value="C:plant-type cell wall"/>
    <property type="evidence" value="ECO:0000318"/>
    <property type="project" value="GO_Central"/>
</dbReference>
<evidence type="ECO:0000256" key="4">
    <source>
        <dbReference type="SAM" id="SignalP"/>
    </source>
</evidence>
<dbReference type="SUPFAM" id="SSF101148">
    <property type="entry name" value="Plant invertase/pectin methylesterase inhibitor"/>
    <property type="match status" value="1"/>
</dbReference>
<evidence type="ECO:0000256" key="2">
    <source>
        <dbReference type="ARBA" id="ARBA00023157"/>
    </source>
</evidence>
<dbReference type="GO" id="GO:0004857">
    <property type="term" value="F:enzyme inhibitor activity"/>
    <property type="evidence" value="ECO:0000318"/>
    <property type="project" value="GO_Central"/>
</dbReference>
<keyword evidence="1 4" id="KW-0732">Signal</keyword>
<dbReference type="Gramene" id="HORVU.MOREX.r2.2HG0163170.1">
    <property type="protein sequence ID" value="HORVU.MOREX.r2.2HG0163170.1.CDS.1"/>
    <property type="gene ID" value="HORVU.MOREX.r2.2HG0163170"/>
</dbReference>
<name>A0A8I6XGZ0_HORVV</name>
<dbReference type="SMR" id="A0A8I6XGZ0"/>
<feature type="domain" description="Pectinesterase inhibitor" evidence="5">
    <location>
        <begin position="24"/>
        <end position="174"/>
    </location>
</feature>
<dbReference type="GeneID" id="123430826"/>
<dbReference type="OMA" id="CEEWFRE"/>
<gene>
    <name evidence="6" type="primary">LOC123430826</name>
</gene>
<evidence type="ECO:0000256" key="3">
    <source>
        <dbReference type="ARBA" id="ARBA00038471"/>
    </source>
</evidence>
<dbReference type="PANTHER" id="PTHR35357:SF24">
    <property type="entry name" value="OS04G0587200 PROTEIN"/>
    <property type="match status" value="1"/>
</dbReference>
<dbReference type="PANTHER" id="PTHR35357">
    <property type="entry name" value="OS02G0537100 PROTEIN"/>
    <property type="match status" value="1"/>
</dbReference>
<dbReference type="GO" id="GO:0005576">
    <property type="term" value="C:extracellular region"/>
    <property type="evidence" value="ECO:0007669"/>
    <property type="project" value="UniProtKB-ARBA"/>
</dbReference>
<dbReference type="CDD" id="cd15795">
    <property type="entry name" value="PMEI-Pla_a_1_like"/>
    <property type="match status" value="1"/>
</dbReference>
<organism evidence="6 7">
    <name type="scientific">Hordeum vulgare subsp. vulgare</name>
    <name type="common">Domesticated barley</name>
    <dbReference type="NCBI Taxonomy" id="112509"/>
    <lineage>
        <taxon>Eukaryota</taxon>
        <taxon>Viridiplantae</taxon>
        <taxon>Streptophyta</taxon>
        <taxon>Embryophyta</taxon>
        <taxon>Tracheophyta</taxon>
        <taxon>Spermatophyta</taxon>
        <taxon>Magnoliopsida</taxon>
        <taxon>Liliopsida</taxon>
        <taxon>Poales</taxon>
        <taxon>Poaceae</taxon>
        <taxon>BOP clade</taxon>
        <taxon>Pooideae</taxon>
        <taxon>Triticodae</taxon>
        <taxon>Triticeae</taxon>
        <taxon>Hordeinae</taxon>
        <taxon>Hordeum</taxon>
    </lineage>
</organism>
<dbReference type="InterPro" id="IPR006501">
    <property type="entry name" value="Pectinesterase_inhib_dom"/>
</dbReference>
<dbReference type="Gramene" id="HORVU.MOREX.r3.2HG0196600.1">
    <property type="protein sequence ID" value="HORVU.MOREX.r3.2HG0196600.1.CDS1"/>
    <property type="gene ID" value="HORVU.MOREX.r3.2HG0196600"/>
</dbReference>
<reference evidence="7" key="1">
    <citation type="journal article" date="2012" name="Nature">
        <title>A physical, genetic and functional sequence assembly of the barley genome.</title>
        <authorList>
            <consortium name="The International Barley Genome Sequencing Consortium"/>
            <person name="Mayer K.F."/>
            <person name="Waugh R."/>
            <person name="Brown J.W."/>
            <person name="Schulman A."/>
            <person name="Langridge P."/>
            <person name="Platzer M."/>
            <person name="Fincher G.B."/>
            <person name="Muehlbauer G.J."/>
            <person name="Sato K."/>
            <person name="Close T.J."/>
            <person name="Wise R.P."/>
            <person name="Stein N."/>
        </authorList>
    </citation>
    <scope>NUCLEOTIDE SEQUENCE [LARGE SCALE GENOMIC DNA]</scope>
    <source>
        <strain evidence="7">cv. Morex</strain>
    </source>
</reference>
<evidence type="ECO:0000256" key="1">
    <source>
        <dbReference type="ARBA" id="ARBA00022729"/>
    </source>
</evidence>
<evidence type="ECO:0000313" key="7">
    <source>
        <dbReference type="Proteomes" id="UP000011116"/>
    </source>
</evidence>
<dbReference type="InterPro" id="IPR035513">
    <property type="entry name" value="Invertase/methylesterase_inhib"/>
</dbReference>
<dbReference type="NCBIfam" id="TIGR01614">
    <property type="entry name" value="PME_inhib"/>
    <property type="match status" value="1"/>
</dbReference>
<dbReference type="InterPro" id="IPR034088">
    <property type="entry name" value="Pla_a_1-like"/>
</dbReference>